<sequence>HGVVGVNLGCNKTSADPIEDYVAGVRKFGPIADYLVINVSSPNTPNLRSMQQKEKLHCLLNRVIEARNQLKKKTPILLKISPDETDQALHDIVEVALHPKTRVDGLVVSNTMLATHDQAVACGAAPIHDQTPDSAPVWGGLSGAPLRDRSTTCLAKVAALTKGQLPLIGVGGISNATDAAEKLAAGASLIQLYTSMIYQGPPVAHRVARGLSEQTKGSLSNQIF</sequence>
<dbReference type="InterPro" id="IPR001295">
    <property type="entry name" value="Dihydroorotate_DH_CS"/>
</dbReference>
<dbReference type="PROSITE" id="PS00912">
    <property type="entry name" value="DHODEHASE_2"/>
    <property type="match status" value="1"/>
</dbReference>
<dbReference type="PANTHER" id="PTHR48109:SF4">
    <property type="entry name" value="DIHYDROOROTATE DEHYDROGENASE (QUINONE), MITOCHONDRIAL"/>
    <property type="match status" value="1"/>
</dbReference>
<dbReference type="OrthoDB" id="14784at2759"/>
<evidence type="ECO:0000313" key="13">
    <source>
        <dbReference type="EMBL" id="VDP85576.1"/>
    </source>
</evidence>
<dbReference type="SUPFAM" id="SSF51395">
    <property type="entry name" value="FMN-linked oxidoreductases"/>
    <property type="match status" value="1"/>
</dbReference>
<comment type="similarity">
    <text evidence="4">Belongs to the dihydroorotate dehydrogenase family. Type 2 subfamily.</text>
</comment>
<name>A0A183ARH1_9TREM</name>
<organism evidence="15">
    <name type="scientific">Echinostoma caproni</name>
    <dbReference type="NCBI Taxonomy" id="27848"/>
    <lineage>
        <taxon>Eukaryota</taxon>
        <taxon>Metazoa</taxon>
        <taxon>Spiralia</taxon>
        <taxon>Lophotrochozoa</taxon>
        <taxon>Platyhelminthes</taxon>
        <taxon>Trematoda</taxon>
        <taxon>Digenea</taxon>
        <taxon>Plagiorchiida</taxon>
        <taxon>Echinostomata</taxon>
        <taxon>Echinostomatoidea</taxon>
        <taxon>Echinostomatidae</taxon>
        <taxon>Echinostoma</taxon>
    </lineage>
</organism>
<accession>A0A183ARH1</accession>
<evidence type="ECO:0000256" key="1">
    <source>
        <dbReference type="ARBA" id="ARBA00001917"/>
    </source>
</evidence>
<evidence type="ECO:0000256" key="11">
    <source>
        <dbReference type="ARBA" id="ARBA00048639"/>
    </source>
</evidence>
<evidence type="ECO:0000313" key="14">
    <source>
        <dbReference type="Proteomes" id="UP000272942"/>
    </source>
</evidence>
<keyword evidence="8" id="KW-0288">FMN</keyword>
<reference evidence="13 14" key="2">
    <citation type="submission" date="2018-11" db="EMBL/GenBank/DDBJ databases">
        <authorList>
            <consortium name="Pathogen Informatics"/>
        </authorList>
    </citation>
    <scope>NUCLEOTIDE SEQUENCE [LARGE SCALE GENOMIC DNA]</scope>
    <source>
        <strain evidence="13 14">Egypt</strain>
    </source>
</reference>
<dbReference type="Pfam" id="PF01180">
    <property type="entry name" value="DHO_dh"/>
    <property type="match status" value="1"/>
</dbReference>
<evidence type="ECO:0000259" key="12">
    <source>
        <dbReference type="Pfam" id="PF01180"/>
    </source>
</evidence>
<comment type="catalytic activity">
    <reaction evidence="11">
        <text>(S)-dihydroorotate + a quinone = orotate + a quinol</text>
        <dbReference type="Rhea" id="RHEA:30187"/>
        <dbReference type="ChEBI" id="CHEBI:24646"/>
        <dbReference type="ChEBI" id="CHEBI:30839"/>
        <dbReference type="ChEBI" id="CHEBI:30864"/>
        <dbReference type="ChEBI" id="CHEBI:132124"/>
        <dbReference type="EC" id="1.3.5.2"/>
    </reaction>
</comment>
<evidence type="ECO:0000256" key="8">
    <source>
        <dbReference type="ARBA" id="ARBA00022643"/>
    </source>
</evidence>
<dbReference type="CDD" id="cd04738">
    <property type="entry name" value="DHOD_2_like"/>
    <property type="match status" value="1"/>
</dbReference>
<evidence type="ECO:0000256" key="10">
    <source>
        <dbReference type="ARBA" id="ARBA00023136"/>
    </source>
</evidence>
<keyword evidence="7" id="KW-0285">Flavoprotein</keyword>
<dbReference type="InterPro" id="IPR050074">
    <property type="entry name" value="DHO_dehydrogenase"/>
</dbReference>
<dbReference type="Proteomes" id="UP000272942">
    <property type="component" value="Unassembled WGS sequence"/>
</dbReference>
<dbReference type="EMBL" id="UZAN01047599">
    <property type="protein sequence ID" value="VDP85576.1"/>
    <property type="molecule type" value="Genomic_DNA"/>
</dbReference>
<comment type="pathway">
    <text evidence="3">Pyrimidine metabolism; UMP biosynthesis via de novo pathway; orotate from (S)-dihydroorotate (quinone route): step 1/1.</text>
</comment>
<dbReference type="InterPro" id="IPR005720">
    <property type="entry name" value="Dihydroorotate_DH_cat"/>
</dbReference>
<keyword evidence="9" id="KW-0560">Oxidoreductase</keyword>
<dbReference type="InterPro" id="IPR013785">
    <property type="entry name" value="Aldolase_TIM"/>
</dbReference>
<proteinExistence type="inferred from homology"/>
<evidence type="ECO:0000313" key="15">
    <source>
        <dbReference type="WBParaSite" id="ECPE_0000958601-mRNA-1"/>
    </source>
</evidence>
<reference evidence="15" key="1">
    <citation type="submission" date="2016-06" db="UniProtKB">
        <authorList>
            <consortium name="WormBaseParasite"/>
        </authorList>
    </citation>
    <scope>IDENTIFICATION</scope>
</reference>
<dbReference type="AlphaFoldDB" id="A0A183ARH1"/>
<protein>
    <recommendedName>
        <fullName evidence="6">Dihydroorotate dehydrogenase (quinone), mitochondrial</fullName>
        <ecNumber evidence="5">1.3.5.2</ecNumber>
    </recommendedName>
</protein>
<dbReference type="Gene3D" id="3.20.20.70">
    <property type="entry name" value="Aldolase class I"/>
    <property type="match status" value="1"/>
</dbReference>
<keyword evidence="14" id="KW-1185">Reference proteome</keyword>
<keyword evidence="10" id="KW-0472">Membrane</keyword>
<dbReference type="EC" id="1.3.5.2" evidence="5"/>
<evidence type="ECO:0000256" key="5">
    <source>
        <dbReference type="ARBA" id="ARBA00012791"/>
    </source>
</evidence>
<comment type="cofactor">
    <cofactor evidence="1">
        <name>FMN</name>
        <dbReference type="ChEBI" id="CHEBI:58210"/>
    </cofactor>
</comment>
<comment type="subcellular location">
    <subcellularLocation>
        <location evidence="2">Membrane</location>
    </subcellularLocation>
</comment>
<dbReference type="InterPro" id="IPR005719">
    <property type="entry name" value="Dihydroorotate_DH_2"/>
</dbReference>
<evidence type="ECO:0000256" key="6">
    <source>
        <dbReference type="ARBA" id="ARBA00017599"/>
    </source>
</evidence>
<evidence type="ECO:0000256" key="4">
    <source>
        <dbReference type="ARBA" id="ARBA00005359"/>
    </source>
</evidence>
<gene>
    <name evidence="13" type="ORF">ECPE_LOCUS9556</name>
</gene>
<dbReference type="GO" id="GO:0006207">
    <property type="term" value="P:'de novo' pyrimidine nucleobase biosynthetic process"/>
    <property type="evidence" value="ECO:0007669"/>
    <property type="project" value="InterPro"/>
</dbReference>
<dbReference type="PANTHER" id="PTHR48109">
    <property type="entry name" value="DIHYDROOROTATE DEHYDROGENASE (QUINONE), MITOCHONDRIAL-RELATED"/>
    <property type="match status" value="1"/>
</dbReference>
<evidence type="ECO:0000256" key="9">
    <source>
        <dbReference type="ARBA" id="ARBA00023002"/>
    </source>
</evidence>
<dbReference type="NCBIfam" id="TIGR01036">
    <property type="entry name" value="pyrD_sub2"/>
    <property type="match status" value="1"/>
</dbReference>
<evidence type="ECO:0000256" key="7">
    <source>
        <dbReference type="ARBA" id="ARBA00022630"/>
    </source>
</evidence>
<evidence type="ECO:0000256" key="3">
    <source>
        <dbReference type="ARBA" id="ARBA00005161"/>
    </source>
</evidence>
<evidence type="ECO:0000256" key="2">
    <source>
        <dbReference type="ARBA" id="ARBA00004370"/>
    </source>
</evidence>
<dbReference type="GO" id="GO:0005743">
    <property type="term" value="C:mitochondrial inner membrane"/>
    <property type="evidence" value="ECO:0007669"/>
    <property type="project" value="TreeGrafter"/>
</dbReference>
<feature type="domain" description="Dihydroorotate dehydrogenase catalytic" evidence="12">
    <location>
        <begin position="4"/>
        <end position="213"/>
    </location>
</feature>
<dbReference type="GO" id="GO:0044205">
    <property type="term" value="P:'de novo' UMP biosynthetic process"/>
    <property type="evidence" value="ECO:0007669"/>
    <property type="project" value="UniProtKB-UniPathway"/>
</dbReference>
<dbReference type="WBParaSite" id="ECPE_0000958601-mRNA-1">
    <property type="protein sequence ID" value="ECPE_0000958601-mRNA-1"/>
    <property type="gene ID" value="ECPE_0000958601"/>
</dbReference>
<dbReference type="UniPathway" id="UPA00070">
    <property type="reaction ID" value="UER00946"/>
</dbReference>
<dbReference type="GO" id="GO:0106430">
    <property type="term" value="F:dihydroorotate dehydrogenase (quinone) activity"/>
    <property type="evidence" value="ECO:0007669"/>
    <property type="project" value="UniProtKB-EC"/>
</dbReference>